<keyword evidence="4" id="KW-1185">Reference proteome</keyword>
<reference evidence="3 4" key="1">
    <citation type="submission" date="2015-03" db="EMBL/GenBank/DDBJ databases">
        <title>Genome assembly of Sandaracinus amylolyticus DSM 53668.</title>
        <authorList>
            <person name="Sharma G."/>
            <person name="Subramanian S."/>
        </authorList>
    </citation>
    <scope>NUCLEOTIDE SEQUENCE [LARGE SCALE GENOMIC DNA]</scope>
    <source>
        <strain evidence="3 4">DSM 53668</strain>
    </source>
</reference>
<dbReference type="InterPro" id="IPR000073">
    <property type="entry name" value="AB_hydrolase_1"/>
</dbReference>
<dbReference type="Pfam" id="PF00561">
    <property type="entry name" value="Abhydrolase_1"/>
    <property type="match status" value="1"/>
</dbReference>
<dbReference type="Proteomes" id="UP000034883">
    <property type="component" value="Chromosome"/>
</dbReference>
<organism evidence="3 4">
    <name type="scientific">Sandaracinus amylolyticus</name>
    <dbReference type="NCBI Taxonomy" id="927083"/>
    <lineage>
        <taxon>Bacteria</taxon>
        <taxon>Pseudomonadati</taxon>
        <taxon>Myxococcota</taxon>
        <taxon>Polyangia</taxon>
        <taxon>Polyangiales</taxon>
        <taxon>Sandaracinaceae</taxon>
        <taxon>Sandaracinus</taxon>
    </lineage>
</organism>
<dbReference type="PANTHER" id="PTHR10794:SF63">
    <property type="entry name" value="ALPHA_BETA HYDROLASE 1, ISOFORM A"/>
    <property type="match status" value="1"/>
</dbReference>
<evidence type="ECO:0000259" key="2">
    <source>
        <dbReference type="Pfam" id="PF00561"/>
    </source>
</evidence>
<dbReference type="InterPro" id="IPR029058">
    <property type="entry name" value="AB_hydrolase_fold"/>
</dbReference>
<dbReference type="OrthoDB" id="5501925at2"/>
<evidence type="ECO:0000256" key="1">
    <source>
        <dbReference type="ARBA" id="ARBA00010884"/>
    </source>
</evidence>
<evidence type="ECO:0000313" key="4">
    <source>
        <dbReference type="Proteomes" id="UP000034883"/>
    </source>
</evidence>
<dbReference type="EMBL" id="CP011125">
    <property type="protein sequence ID" value="AKF07868.1"/>
    <property type="molecule type" value="Genomic_DNA"/>
</dbReference>
<dbReference type="GO" id="GO:0047372">
    <property type="term" value="F:monoacylglycerol lipase activity"/>
    <property type="evidence" value="ECO:0007669"/>
    <property type="project" value="TreeGrafter"/>
</dbReference>
<proteinExistence type="inferred from homology"/>
<dbReference type="PANTHER" id="PTHR10794">
    <property type="entry name" value="ABHYDROLASE DOMAIN-CONTAINING PROTEIN"/>
    <property type="match status" value="1"/>
</dbReference>
<dbReference type="AlphaFoldDB" id="A0A0F6W5B4"/>
<keyword evidence="3" id="KW-0378">Hydrolase</keyword>
<dbReference type="KEGG" id="samy:DB32_005017"/>
<dbReference type="GO" id="GO:0034338">
    <property type="term" value="F:short-chain carboxylesterase activity"/>
    <property type="evidence" value="ECO:0007669"/>
    <property type="project" value="TreeGrafter"/>
</dbReference>
<accession>A0A0F6W5B4</accession>
<gene>
    <name evidence="3" type="ORF">DB32_005017</name>
</gene>
<protein>
    <submittedName>
        <fullName evidence="3">Hydrolase, alpha/beta fold family protein</fullName>
    </submittedName>
</protein>
<dbReference type="InterPro" id="IPR050960">
    <property type="entry name" value="AB_hydrolase_4_sf"/>
</dbReference>
<evidence type="ECO:0000313" key="3">
    <source>
        <dbReference type="EMBL" id="AKF07868.1"/>
    </source>
</evidence>
<name>A0A0F6W5B4_9BACT</name>
<sequence>MTPRARFAFDPRTIDTTGVRRELHGHYWTLGSFVRGMVRPEAPLIDVPFSTTLVDAISGPVELSGRLAVPAGGARDAVVVLHGLGGDVTSRYMLLAARAALDAGMACLRLHMRGADRRGADVYHAGLTDDLDAALRSEALAGYERLYVIGYSLGGHVTLRWAAGHALEHPRVRAVAAICPPVDLAAGVRAIQRIDRRPYQFHVLRGLKEQYAAVAARHGERTRIAPIRVEQVRRIRTIVEWDDWVIAPRYGFRSADHYYEQAAVGPHLRAIGKPALFVAADADPMIPETTVRPALARISEHVRVVWTGRGGHVGFPDDVSLGLAPRREGDLGVEPEVVAWLRAQ</sequence>
<dbReference type="SUPFAM" id="SSF53474">
    <property type="entry name" value="alpha/beta-Hydrolases"/>
    <property type="match status" value="1"/>
</dbReference>
<dbReference type="STRING" id="927083.DB32_005017"/>
<dbReference type="Gene3D" id="3.40.50.1820">
    <property type="entry name" value="alpha/beta hydrolase"/>
    <property type="match status" value="1"/>
</dbReference>
<feature type="domain" description="AB hydrolase-1" evidence="2">
    <location>
        <begin position="77"/>
        <end position="317"/>
    </location>
</feature>
<dbReference type="RefSeq" id="WP_053235078.1">
    <property type="nucleotide sequence ID" value="NZ_CP011125.1"/>
</dbReference>
<comment type="similarity">
    <text evidence="1">Belongs to the AB hydrolase superfamily. AB hydrolase 4 family.</text>
</comment>